<dbReference type="InterPro" id="IPR015422">
    <property type="entry name" value="PyrdxlP-dep_Trfase_small"/>
</dbReference>
<evidence type="ECO:0000256" key="1">
    <source>
        <dbReference type="ARBA" id="ARBA00003483"/>
    </source>
</evidence>
<evidence type="ECO:0000256" key="7">
    <source>
        <dbReference type="ARBA" id="ARBA00022679"/>
    </source>
</evidence>
<comment type="catalytic activity">
    <reaction evidence="11 13">
        <text>4-(phosphooxy)-L-threonine + 2-oxoglutarate = (R)-3-hydroxy-2-oxo-4-phosphooxybutanoate + L-glutamate</text>
        <dbReference type="Rhea" id="RHEA:16573"/>
        <dbReference type="ChEBI" id="CHEBI:16810"/>
        <dbReference type="ChEBI" id="CHEBI:29985"/>
        <dbReference type="ChEBI" id="CHEBI:58452"/>
        <dbReference type="ChEBI" id="CHEBI:58538"/>
        <dbReference type="EC" id="2.6.1.52"/>
    </reaction>
</comment>
<keyword evidence="16" id="KW-1185">Reference proteome</keyword>
<comment type="subunit">
    <text evidence="13">Homodimer.</text>
</comment>
<comment type="caution">
    <text evidence="13">Lacks conserved residue(s) required for the propagation of feature annotation.</text>
</comment>
<keyword evidence="9 13" id="KW-0664">Pyridoxine biosynthesis</keyword>
<dbReference type="UniPathway" id="UPA00244">
    <property type="reaction ID" value="UER00311"/>
</dbReference>
<dbReference type="GO" id="GO:0008453">
    <property type="term" value="F:alanine-glyoxylate transaminase activity"/>
    <property type="evidence" value="ECO:0007669"/>
    <property type="project" value="TreeGrafter"/>
</dbReference>
<keyword evidence="10 13" id="KW-0718">Serine biosynthesis</keyword>
<name>A0A2N6PI56_9MICO</name>
<dbReference type="GO" id="GO:0008615">
    <property type="term" value="P:pyridoxine biosynthetic process"/>
    <property type="evidence" value="ECO:0007669"/>
    <property type="project" value="UniProtKB-UniRule"/>
</dbReference>
<keyword evidence="4 13" id="KW-0963">Cytoplasm</keyword>
<reference evidence="15 16" key="1">
    <citation type="submission" date="2017-09" db="EMBL/GenBank/DDBJ databases">
        <title>Bacterial strain isolated from the female urinary microbiota.</title>
        <authorList>
            <person name="Thomas-White K."/>
            <person name="Kumar N."/>
            <person name="Forster S."/>
            <person name="Putonti C."/>
            <person name="Lawley T."/>
            <person name="Wolfe A.J."/>
        </authorList>
    </citation>
    <scope>NUCLEOTIDE SEQUENCE [LARGE SCALE GENOMIC DNA]</scope>
    <source>
        <strain evidence="15 16">UMB0680</strain>
    </source>
</reference>
<comment type="pathway">
    <text evidence="13">Cofactor biosynthesis; pyridoxine 5'-phosphate biosynthesis; pyridoxine 5'-phosphate from D-erythrose 4-phosphate: step 3/5.</text>
</comment>
<comment type="cofactor">
    <cofactor evidence="13">
        <name>pyridoxal 5'-phosphate</name>
        <dbReference type="ChEBI" id="CHEBI:597326"/>
    </cofactor>
    <text evidence="13">Binds 1 pyridoxal phosphate per subunit.</text>
</comment>
<evidence type="ECO:0000259" key="14">
    <source>
        <dbReference type="Pfam" id="PF00266"/>
    </source>
</evidence>
<evidence type="ECO:0000256" key="5">
    <source>
        <dbReference type="ARBA" id="ARBA00022576"/>
    </source>
</evidence>
<organism evidence="15 16">
    <name type="scientific">Brevibacterium luteolum</name>
    <dbReference type="NCBI Taxonomy" id="199591"/>
    <lineage>
        <taxon>Bacteria</taxon>
        <taxon>Bacillati</taxon>
        <taxon>Actinomycetota</taxon>
        <taxon>Actinomycetes</taxon>
        <taxon>Micrococcales</taxon>
        <taxon>Brevibacteriaceae</taxon>
        <taxon>Brevibacterium</taxon>
    </lineage>
</organism>
<evidence type="ECO:0000256" key="10">
    <source>
        <dbReference type="ARBA" id="ARBA00023299"/>
    </source>
</evidence>
<evidence type="ECO:0000256" key="11">
    <source>
        <dbReference type="ARBA" id="ARBA00047630"/>
    </source>
</evidence>
<evidence type="ECO:0000256" key="2">
    <source>
        <dbReference type="ARBA" id="ARBA00005099"/>
    </source>
</evidence>
<dbReference type="HAMAP" id="MF_00160">
    <property type="entry name" value="SerC_aminotrans_5"/>
    <property type="match status" value="1"/>
</dbReference>
<proteinExistence type="inferred from homology"/>
<comment type="caution">
    <text evidence="15">The sequence shown here is derived from an EMBL/GenBank/DDBJ whole genome shotgun (WGS) entry which is preliminary data.</text>
</comment>
<comment type="pathway">
    <text evidence="2 13">Amino-acid biosynthesis; L-serine biosynthesis; L-serine from 3-phospho-D-glycerate: step 2/3.</text>
</comment>
<comment type="subcellular location">
    <subcellularLocation>
        <location evidence="13">Cytoplasm</location>
    </subcellularLocation>
</comment>
<dbReference type="SUPFAM" id="SSF53383">
    <property type="entry name" value="PLP-dependent transferases"/>
    <property type="match status" value="1"/>
</dbReference>
<protein>
    <recommendedName>
        <fullName evidence="13">Phosphoserine aminotransferase</fullName>
        <ecNumber evidence="13">2.6.1.52</ecNumber>
    </recommendedName>
    <alternativeName>
        <fullName evidence="13">Phosphohydroxythreonine aminotransferase</fullName>
        <shortName evidence="13">PSAT</shortName>
    </alternativeName>
</protein>
<comment type="function">
    <text evidence="1 13">Catalyzes the reversible conversion of 3-phosphohydroxypyruvate to phosphoserine and of 3-hydroxy-2-oxo-4-phosphonooxybutanoate to phosphohydroxythreonine.</text>
</comment>
<feature type="domain" description="Aminotransferase class V" evidence="14">
    <location>
        <begin position="196"/>
        <end position="386"/>
    </location>
</feature>
<comment type="similarity">
    <text evidence="3 13">Belongs to the class-V pyridoxal-phosphate-dependent aminotransferase family. SerC subfamily.</text>
</comment>
<dbReference type="EMBL" id="PNFZ01000003">
    <property type="protein sequence ID" value="PMB98354.1"/>
    <property type="molecule type" value="Genomic_DNA"/>
</dbReference>
<dbReference type="Gene3D" id="3.90.1150.10">
    <property type="entry name" value="Aspartate Aminotransferase, domain 1"/>
    <property type="match status" value="1"/>
</dbReference>
<sequence length="429" mass="45259">MVAAVFDAPAGQVGDRLAPGGLRLWGLGSHVPSLLRDPVPGRSLAGRRIGGVNDAPNSVKIPSELLPADGRFGSGPARVRDTQLTALAAAGREVIGTSHRKAPVKKLVGRIRTGLTELFDLPAGYEVVLGNGGSTVFWDVAAFGLVREKAAHAQFGEFGAKFATATATAPFLAESAILDAAPGTGAVPKAVSGADVYAWPHNETSTGVATEIRRPEGIADDALVVIDATSGAGGLPVDIRETDVYYFAPQKNMGSDGGLWIAIMSPRAIERAYEIKGSGRWIPASLDLVTAIENSRKDQTYNTPAVTTLLLLAEQIEWINGNGGLAWATERTRTSSELVYRWAENSEVAACFVADPADRSAVVCTVDLDDSIDAAVVADMLRANGVVDVEPYRKLGRNQLRIATFVSVEPEDVKALLSCIDFVLTAVTK</sequence>
<dbReference type="PANTHER" id="PTHR21152:SF40">
    <property type="entry name" value="ALANINE--GLYOXYLATE AMINOTRANSFERASE"/>
    <property type="match status" value="1"/>
</dbReference>
<dbReference type="PANTHER" id="PTHR21152">
    <property type="entry name" value="AMINOTRANSFERASE CLASS V"/>
    <property type="match status" value="1"/>
</dbReference>
<evidence type="ECO:0000256" key="3">
    <source>
        <dbReference type="ARBA" id="ARBA00006904"/>
    </source>
</evidence>
<evidence type="ECO:0000256" key="9">
    <source>
        <dbReference type="ARBA" id="ARBA00023096"/>
    </source>
</evidence>
<evidence type="ECO:0000256" key="13">
    <source>
        <dbReference type="HAMAP-Rule" id="MF_00160"/>
    </source>
</evidence>
<dbReference type="InterPro" id="IPR015421">
    <property type="entry name" value="PyrdxlP-dep_Trfase_major"/>
</dbReference>
<keyword evidence="7 13" id="KW-0808">Transferase</keyword>
<dbReference type="GO" id="GO:0005737">
    <property type="term" value="C:cytoplasm"/>
    <property type="evidence" value="ECO:0007669"/>
    <property type="project" value="UniProtKB-SubCell"/>
</dbReference>
<evidence type="ECO:0000256" key="8">
    <source>
        <dbReference type="ARBA" id="ARBA00022898"/>
    </source>
</evidence>
<feature type="binding site" evidence="13">
    <location>
        <position position="250"/>
    </location>
    <ligand>
        <name>pyridoxal 5'-phosphate</name>
        <dbReference type="ChEBI" id="CHEBI:597326"/>
    </ligand>
</feature>
<feature type="binding site" evidence="13">
    <location>
        <position position="204"/>
    </location>
    <ligand>
        <name>pyridoxal 5'-phosphate</name>
        <dbReference type="ChEBI" id="CHEBI:597326"/>
    </ligand>
</feature>
<dbReference type="InterPro" id="IPR022278">
    <property type="entry name" value="Pser_aminoTfrase"/>
</dbReference>
<feature type="binding site" evidence="13">
    <location>
        <position position="100"/>
    </location>
    <ligand>
        <name>L-glutamate</name>
        <dbReference type="ChEBI" id="CHEBI:29985"/>
    </ligand>
</feature>
<evidence type="ECO:0000313" key="16">
    <source>
        <dbReference type="Proteomes" id="UP000235703"/>
    </source>
</evidence>
<dbReference type="UniPathway" id="UPA00135">
    <property type="reaction ID" value="UER00197"/>
</dbReference>
<dbReference type="Proteomes" id="UP000235703">
    <property type="component" value="Unassembled WGS sequence"/>
</dbReference>
<comment type="catalytic activity">
    <reaction evidence="12 13">
        <text>O-phospho-L-serine + 2-oxoglutarate = 3-phosphooxypyruvate + L-glutamate</text>
        <dbReference type="Rhea" id="RHEA:14329"/>
        <dbReference type="ChEBI" id="CHEBI:16810"/>
        <dbReference type="ChEBI" id="CHEBI:18110"/>
        <dbReference type="ChEBI" id="CHEBI:29985"/>
        <dbReference type="ChEBI" id="CHEBI:57524"/>
        <dbReference type="EC" id="2.6.1.52"/>
    </reaction>
</comment>
<evidence type="ECO:0000313" key="15">
    <source>
        <dbReference type="EMBL" id="PMB98354.1"/>
    </source>
</evidence>
<dbReference type="Gene3D" id="3.40.640.10">
    <property type="entry name" value="Type I PLP-dependent aspartate aminotransferase-like (Major domain)"/>
    <property type="match status" value="1"/>
</dbReference>
<evidence type="ECO:0000256" key="6">
    <source>
        <dbReference type="ARBA" id="ARBA00022605"/>
    </source>
</evidence>
<dbReference type="InterPro" id="IPR006272">
    <property type="entry name" value="Pser_aminoTfrase_mycobac"/>
</dbReference>
<dbReference type="EC" id="2.6.1.52" evidence="13"/>
<dbReference type="GO" id="GO:0019265">
    <property type="term" value="P:glycine biosynthetic process, by transamination of glyoxylate"/>
    <property type="evidence" value="ECO:0007669"/>
    <property type="project" value="TreeGrafter"/>
</dbReference>
<dbReference type="NCBIfam" id="TIGR01366">
    <property type="entry name" value="serC_3"/>
    <property type="match status" value="1"/>
</dbReference>
<evidence type="ECO:0000256" key="4">
    <source>
        <dbReference type="ARBA" id="ARBA00022490"/>
    </source>
</evidence>
<dbReference type="OrthoDB" id="975012at2"/>
<dbReference type="GO" id="GO:0004648">
    <property type="term" value="F:O-phospho-L-serine:2-oxoglutarate aminotransferase activity"/>
    <property type="evidence" value="ECO:0007669"/>
    <property type="project" value="UniProtKB-UniRule"/>
</dbReference>
<evidence type="ECO:0000256" key="12">
    <source>
        <dbReference type="ARBA" id="ARBA00049007"/>
    </source>
</evidence>
<dbReference type="GO" id="GO:0004760">
    <property type="term" value="F:L-serine-pyruvate transaminase activity"/>
    <property type="evidence" value="ECO:0007669"/>
    <property type="project" value="TreeGrafter"/>
</dbReference>
<feature type="binding site" evidence="13">
    <location>
        <position position="227"/>
    </location>
    <ligand>
        <name>pyridoxal 5'-phosphate</name>
        <dbReference type="ChEBI" id="CHEBI:597326"/>
    </ligand>
</feature>
<dbReference type="Pfam" id="PF00266">
    <property type="entry name" value="Aminotran_5"/>
    <property type="match status" value="1"/>
</dbReference>
<dbReference type="InterPro" id="IPR000192">
    <property type="entry name" value="Aminotrans_V_dom"/>
</dbReference>
<dbReference type="GO" id="GO:0006564">
    <property type="term" value="P:L-serine biosynthetic process"/>
    <property type="evidence" value="ECO:0007669"/>
    <property type="project" value="UniProtKB-UniRule"/>
</dbReference>
<keyword evidence="6 13" id="KW-0028">Amino-acid biosynthesis</keyword>
<keyword evidence="8 13" id="KW-0663">Pyridoxal phosphate</keyword>
<dbReference type="AlphaFoldDB" id="A0A2N6PI56"/>
<dbReference type="InterPro" id="IPR015424">
    <property type="entry name" value="PyrdxlP-dep_Trfase"/>
</dbReference>
<feature type="binding site" evidence="13">
    <location>
        <begin position="302"/>
        <end position="303"/>
    </location>
    <ligand>
        <name>pyridoxal 5'-phosphate</name>
        <dbReference type="ChEBI" id="CHEBI:597326"/>
    </ligand>
</feature>
<keyword evidence="5 13" id="KW-0032">Aminotransferase</keyword>
<gene>
    <name evidence="13" type="primary">serC</name>
    <name evidence="15" type="ORF">CJ198_07155</name>
</gene>
<accession>A0A2N6PI56</accession>
<dbReference type="GO" id="GO:0030170">
    <property type="term" value="F:pyridoxal phosphate binding"/>
    <property type="evidence" value="ECO:0007669"/>
    <property type="project" value="UniProtKB-UniRule"/>
</dbReference>
<feature type="modified residue" description="N6-(pyridoxal phosphate)lysine" evidence="13">
    <location>
        <position position="251"/>
    </location>
</feature>